<dbReference type="PANTHER" id="PTHR43477:SF1">
    <property type="entry name" value="DIHYDROANTICAPSIN 7-DEHYDROGENASE"/>
    <property type="match status" value="1"/>
</dbReference>
<dbReference type="AlphaFoldDB" id="A0A9W9NBZ0"/>
<proteinExistence type="inferred from homology"/>
<dbReference type="OrthoDB" id="294295at2759"/>
<evidence type="ECO:0000256" key="2">
    <source>
        <dbReference type="ARBA" id="ARBA00022857"/>
    </source>
</evidence>
<dbReference type="RefSeq" id="XP_058325936.1">
    <property type="nucleotide sequence ID" value="XM_058479368.1"/>
</dbReference>
<dbReference type="InterPro" id="IPR051122">
    <property type="entry name" value="SDR_DHRS6-like"/>
</dbReference>
<evidence type="ECO:0000313" key="5">
    <source>
        <dbReference type="Proteomes" id="UP001150941"/>
    </source>
</evidence>
<keyword evidence="5" id="KW-1185">Reference proteome</keyword>
<organism evidence="4 5">
    <name type="scientific">Penicillium chermesinum</name>
    <dbReference type="NCBI Taxonomy" id="63820"/>
    <lineage>
        <taxon>Eukaryota</taxon>
        <taxon>Fungi</taxon>
        <taxon>Dikarya</taxon>
        <taxon>Ascomycota</taxon>
        <taxon>Pezizomycotina</taxon>
        <taxon>Eurotiomycetes</taxon>
        <taxon>Eurotiomycetidae</taxon>
        <taxon>Eurotiales</taxon>
        <taxon>Aspergillaceae</taxon>
        <taxon>Penicillium</taxon>
    </lineage>
</organism>
<protein>
    <submittedName>
        <fullName evidence="4">NAD(P)-binding protein</fullName>
    </submittedName>
</protein>
<dbReference type="PRINTS" id="PR00081">
    <property type="entry name" value="GDHRDH"/>
</dbReference>
<dbReference type="EMBL" id="JAPQKS010000008">
    <property type="protein sequence ID" value="KAJ5217065.1"/>
    <property type="molecule type" value="Genomic_DNA"/>
</dbReference>
<dbReference type="GeneID" id="83206672"/>
<comment type="similarity">
    <text evidence="1">Belongs to the short-chain dehydrogenases/reductases (SDR) family.</text>
</comment>
<comment type="caution">
    <text evidence="4">The sequence shown here is derived from an EMBL/GenBank/DDBJ whole genome shotgun (WGS) entry which is preliminary data.</text>
</comment>
<dbReference type="InterPro" id="IPR036291">
    <property type="entry name" value="NAD(P)-bd_dom_sf"/>
</dbReference>
<dbReference type="GO" id="GO:0016491">
    <property type="term" value="F:oxidoreductase activity"/>
    <property type="evidence" value="ECO:0007669"/>
    <property type="project" value="UniProtKB-KW"/>
</dbReference>
<sequence>MTSKYTSKLAGQRVMVLGATSGIGFCVAEAAFENGAHLVLSSSNQSKLDKTVARLRETYPERTQQTIVTQVCDLSDVTNLDRNIETLFKAATNNGELKLNHIASTAGDGLSIIPIAQATPEAIYTGMTVRFTAQAILAKYIPTYMEVSPNSSFTFTSGARGKRPAAGWSLITAMCGAVEGLMRGLTVDLRPIRVNVVSPGAVHTELFDQFPREALEPMLESFRQATTTGTVGTPADVAESYIYLMKDNFATGSVIDSNGGSVLV</sequence>
<evidence type="ECO:0000313" key="4">
    <source>
        <dbReference type="EMBL" id="KAJ5217065.1"/>
    </source>
</evidence>
<evidence type="ECO:0000256" key="1">
    <source>
        <dbReference type="ARBA" id="ARBA00006484"/>
    </source>
</evidence>
<dbReference type="SUPFAM" id="SSF51735">
    <property type="entry name" value="NAD(P)-binding Rossmann-fold domains"/>
    <property type="match status" value="1"/>
</dbReference>
<dbReference type="InterPro" id="IPR057571">
    <property type="entry name" value="SDR_PhqE-like"/>
</dbReference>
<dbReference type="PANTHER" id="PTHR43477">
    <property type="entry name" value="DIHYDROANTICAPSIN 7-DEHYDROGENASE"/>
    <property type="match status" value="1"/>
</dbReference>
<dbReference type="InterPro" id="IPR002347">
    <property type="entry name" value="SDR_fam"/>
</dbReference>
<gene>
    <name evidence="4" type="ORF">N7468_010073</name>
</gene>
<evidence type="ECO:0000256" key="3">
    <source>
        <dbReference type="ARBA" id="ARBA00023002"/>
    </source>
</evidence>
<keyword evidence="2" id="KW-0521">NADP</keyword>
<name>A0A9W9NBZ0_9EURO</name>
<keyword evidence="3" id="KW-0560">Oxidoreductase</keyword>
<accession>A0A9W9NBZ0</accession>
<reference evidence="4" key="1">
    <citation type="submission" date="2022-11" db="EMBL/GenBank/DDBJ databases">
        <authorList>
            <person name="Petersen C."/>
        </authorList>
    </citation>
    <scope>NUCLEOTIDE SEQUENCE</scope>
    <source>
        <strain evidence="4">IBT 19713</strain>
    </source>
</reference>
<reference evidence="4" key="2">
    <citation type="journal article" date="2023" name="IMA Fungus">
        <title>Comparative genomic study of the Penicillium genus elucidates a diverse pangenome and 15 lateral gene transfer events.</title>
        <authorList>
            <person name="Petersen C."/>
            <person name="Sorensen T."/>
            <person name="Nielsen M.R."/>
            <person name="Sondergaard T.E."/>
            <person name="Sorensen J.L."/>
            <person name="Fitzpatrick D.A."/>
            <person name="Frisvad J.C."/>
            <person name="Nielsen K.L."/>
        </authorList>
    </citation>
    <scope>NUCLEOTIDE SEQUENCE</scope>
    <source>
        <strain evidence="4">IBT 19713</strain>
    </source>
</reference>
<dbReference type="Pfam" id="PF23441">
    <property type="entry name" value="SDR"/>
    <property type="match status" value="1"/>
</dbReference>
<dbReference type="Gene3D" id="3.40.50.720">
    <property type="entry name" value="NAD(P)-binding Rossmann-like Domain"/>
    <property type="match status" value="1"/>
</dbReference>
<dbReference type="Proteomes" id="UP001150941">
    <property type="component" value="Unassembled WGS sequence"/>
</dbReference>